<dbReference type="PANTHER" id="PTHR43177">
    <property type="entry name" value="PROTEIN NRFC"/>
    <property type="match status" value="1"/>
</dbReference>
<evidence type="ECO:0000256" key="3">
    <source>
        <dbReference type="ARBA" id="ARBA00022723"/>
    </source>
</evidence>
<evidence type="ECO:0000256" key="5">
    <source>
        <dbReference type="ARBA" id="ARBA00022982"/>
    </source>
</evidence>
<dbReference type="PANTHER" id="PTHR43177:SF5">
    <property type="entry name" value="ANAEROBIC DIMETHYL SULFOXIDE REDUCTASE CHAIN B-RELATED"/>
    <property type="match status" value="1"/>
</dbReference>
<keyword evidence="2" id="KW-0004">4Fe-4S</keyword>
<dbReference type="Pfam" id="PF12800">
    <property type="entry name" value="Fer4_4"/>
    <property type="match status" value="1"/>
</dbReference>
<dbReference type="InterPro" id="IPR017900">
    <property type="entry name" value="4Fe4S_Fe_S_CS"/>
</dbReference>
<keyword evidence="5" id="KW-0249">Electron transport</keyword>
<proteinExistence type="predicted"/>
<dbReference type="SUPFAM" id="SSF54862">
    <property type="entry name" value="4Fe-4S ferredoxins"/>
    <property type="match status" value="1"/>
</dbReference>
<dbReference type="CDD" id="cd10563">
    <property type="entry name" value="CooF_like"/>
    <property type="match status" value="1"/>
</dbReference>
<evidence type="ECO:0000313" key="10">
    <source>
        <dbReference type="Proteomes" id="UP000422108"/>
    </source>
</evidence>
<keyword evidence="4" id="KW-0677">Repeat</keyword>
<dbReference type="PROSITE" id="PS00198">
    <property type="entry name" value="4FE4S_FER_1"/>
    <property type="match status" value="1"/>
</dbReference>
<dbReference type="GO" id="GO:0051539">
    <property type="term" value="F:4 iron, 4 sulfur cluster binding"/>
    <property type="evidence" value="ECO:0007669"/>
    <property type="project" value="UniProtKB-KW"/>
</dbReference>
<dbReference type="PROSITE" id="PS51379">
    <property type="entry name" value="4FE4S_FER_2"/>
    <property type="match status" value="2"/>
</dbReference>
<dbReference type="InterPro" id="IPR017896">
    <property type="entry name" value="4Fe4S_Fe-S-bd"/>
</dbReference>
<evidence type="ECO:0000256" key="4">
    <source>
        <dbReference type="ARBA" id="ARBA00022737"/>
    </source>
</evidence>
<evidence type="ECO:0000313" key="9">
    <source>
        <dbReference type="EMBL" id="BBO92360.1"/>
    </source>
</evidence>
<keyword evidence="7" id="KW-0411">Iron-sulfur</keyword>
<protein>
    <submittedName>
        <fullName evidence="9">4Fe-4S ferredoxin</fullName>
    </submittedName>
</protein>
<organism evidence="9 10">
    <name type="scientific">Desulfosarcina ovata subsp. ovata</name>
    <dbReference type="NCBI Taxonomy" id="2752305"/>
    <lineage>
        <taxon>Bacteria</taxon>
        <taxon>Pseudomonadati</taxon>
        <taxon>Thermodesulfobacteriota</taxon>
        <taxon>Desulfobacteria</taxon>
        <taxon>Desulfobacterales</taxon>
        <taxon>Desulfosarcinaceae</taxon>
        <taxon>Desulfosarcina</taxon>
    </lineage>
</organism>
<reference evidence="9 10" key="1">
    <citation type="submission" date="2019-11" db="EMBL/GenBank/DDBJ databases">
        <title>Comparative genomics of hydrocarbon-degrading Desulfosarcina strains.</title>
        <authorList>
            <person name="Watanabe M."/>
            <person name="Kojima H."/>
            <person name="Fukui M."/>
        </authorList>
    </citation>
    <scope>NUCLEOTIDE SEQUENCE [LARGE SCALE GENOMIC DNA]</scope>
    <source>
        <strain evidence="10">oXyS1</strain>
    </source>
</reference>
<sequence>MSQPKEIFVRTDRCVGCRSCINACAVEHSESKTLFGAVMQTPRPKSRVYVEWVAPDRKVPLVCRQCEEAPCMHACISGAIHRDDDGVVRTDSDKCIGCWTCVMVCPYGVIGRHLEEHKAYRCDRCPDRDVPACVSACPTGALIYQSVPAYAKTVRQNASHELVKAERG</sequence>
<evidence type="ECO:0000256" key="1">
    <source>
        <dbReference type="ARBA" id="ARBA00022448"/>
    </source>
</evidence>
<name>A0A5K8AKM8_9BACT</name>
<dbReference type="RefSeq" id="WP_155313113.1">
    <property type="nucleotide sequence ID" value="NZ_AP021879.1"/>
</dbReference>
<accession>A0A5K8AKM8</accession>
<dbReference type="AlphaFoldDB" id="A0A5K8AKM8"/>
<evidence type="ECO:0000256" key="2">
    <source>
        <dbReference type="ARBA" id="ARBA00022485"/>
    </source>
</evidence>
<feature type="domain" description="4Fe-4S ferredoxin-type" evidence="8">
    <location>
        <begin position="5"/>
        <end position="34"/>
    </location>
</feature>
<keyword evidence="6" id="KW-0408">Iron</keyword>
<dbReference type="EMBL" id="AP021879">
    <property type="protein sequence ID" value="BBO92360.1"/>
    <property type="molecule type" value="Genomic_DNA"/>
</dbReference>
<dbReference type="InterPro" id="IPR050954">
    <property type="entry name" value="ET_IronSulfur_Cluster-Binding"/>
</dbReference>
<evidence type="ECO:0000259" key="8">
    <source>
        <dbReference type="PROSITE" id="PS51379"/>
    </source>
</evidence>
<keyword evidence="1" id="KW-0813">Transport</keyword>
<evidence type="ECO:0000256" key="7">
    <source>
        <dbReference type="ARBA" id="ARBA00023014"/>
    </source>
</evidence>
<dbReference type="GO" id="GO:0046872">
    <property type="term" value="F:metal ion binding"/>
    <property type="evidence" value="ECO:0007669"/>
    <property type="project" value="UniProtKB-KW"/>
</dbReference>
<gene>
    <name evidence="9" type="ORF">DSCOOX_55400</name>
</gene>
<feature type="domain" description="4Fe-4S ferredoxin-type" evidence="8">
    <location>
        <begin position="86"/>
        <end position="115"/>
    </location>
</feature>
<evidence type="ECO:0000256" key="6">
    <source>
        <dbReference type="ARBA" id="ARBA00023004"/>
    </source>
</evidence>
<dbReference type="Proteomes" id="UP000422108">
    <property type="component" value="Chromosome"/>
</dbReference>
<dbReference type="Gene3D" id="3.30.70.20">
    <property type="match status" value="2"/>
</dbReference>
<keyword evidence="3" id="KW-0479">Metal-binding</keyword>
<keyword evidence="10" id="KW-1185">Reference proteome</keyword>
<dbReference type="Pfam" id="PF13247">
    <property type="entry name" value="Fer4_11"/>
    <property type="match status" value="1"/>
</dbReference>